<evidence type="ECO:0000256" key="2">
    <source>
        <dbReference type="ARBA" id="ARBA00022692"/>
    </source>
</evidence>
<dbReference type="Pfam" id="PF08022">
    <property type="entry name" value="FAD_binding_8"/>
    <property type="match status" value="1"/>
</dbReference>
<dbReference type="PANTHER" id="PTHR11972">
    <property type="entry name" value="NADPH OXIDASE"/>
    <property type="match status" value="1"/>
</dbReference>
<comment type="subcellular location">
    <subcellularLocation>
        <location evidence="1">Membrane</location>
        <topology evidence="1">Multi-pass membrane protein</topology>
    </subcellularLocation>
</comment>
<evidence type="ECO:0000256" key="6">
    <source>
        <dbReference type="SAM" id="MobiDB-lite"/>
    </source>
</evidence>
<reference evidence="9 10" key="1">
    <citation type="journal article" date="2021" name="Sci. Rep.">
        <title>The genome of the diatom Chaetoceros tenuissimus carries an ancient integrated fragment of an extant virus.</title>
        <authorList>
            <person name="Hongo Y."/>
            <person name="Kimura K."/>
            <person name="Takaki Y."/>
            <person name="Yoshida Y."/>
            <person name="Baba S."/>
            <person name="Kobayashi G."/>
            <person name="Nagasaki K."/>
            <person name="Hano T."/>
            <person name="Tomaru Y."/>
        </authorList>
    </citation>
    <scope>NUCLEOTIDE SEQUENCE [LARGE SCALE GENOMIC DNA]</scope>
    <source>
        <strain evidence="9 10">NIES-3715</strain>
    </source>
</reference>
<comment type="caution">
    <text evidence="9">The sequence shown here is derived from an EMBL/GenBank/DDBJ whole genome shotgun (WGS) entry which is preliminary data.</text>
</comment>
<dbReference type="EMBL" id="BLLK01000047">
    <property type="protein sequence ID" value="GFH55317.1"/>
    <property type="molecule type" value="Genomic_DNA"/>
</dbReference>
<evidence type="ECO:0000256" key="3">
    <source>
        <dbReference type="ARBA" id="ARBA00022989"/>
    </source>
</evidence>
<feature type="transmembrane region" description="Helical" evidence="7">
    <location>
        <begin position="92"/>
        <end position="111"/>
    </location>
</feature>
<evidence type="ECO:0000256" key="5">
    <source>
        <dbReference type="ARBA" id="ARBA00023136"/>
    </source>
</evidence>
<dbReference type="SUPFAM" id="SSF63380">
    <property type="entry name" value="Riboflavin synthase domain-like"/>
    <property type="match status" value="1"/>
</dbReference>
<keyword evidence="10" id="KW-1185">Reference proteome</keyword>
<feature type="transmembrane region" description="Helical" evidence="7">
    <location>
        <begin position="172"/>
        <end position="192"/>
    </location>
</feature>
<dbReference type="InterPro" id="IPR017927">
    <property type="entry name" value="FAD-bd_FR_type"/>
</dbReference>
<feature type="compositionally biased region" description="Low complexity" evidence="6">
    <location>
        <begin position="790"/>
        <end position="800"/>
    </location>
</feature>
<evidence type="ECO:0000313" key="9">
    <source>
        <dbReference type="EMBL" id="GFH55317.1"/>
    </source>
</evidence>
<dbReference type="GO" id="GO:0016491">
    <property type="term" value="F:oxidoreductase activity"/>
    <property type="evidence" value="ECO:0007669"/>
    <property type="project" value="UniProtKB-KW"/>
</dbReference>
<feature type="transmembrane region" description="Helical" evidence="7">
    <location>
        <begin position="38"/>
        <end position="59"/>
    </location>
</feature>
<evidence type="ECO:0000313" key="10">
    <source>
        <dbReference type="Proteomes" id="UP001054902"/>
    </source>
</evidence>
<evidence type="ECO:0000256" key="1">
    <source>
        <dbReference type="ARBA" id="ARBA00004141"/>
    </source>
</evidence>
<keyword evidence="5 7" id="KW-0472">Membrane</keyword>
<feature type="transmembrane region" description="Helical" evidence="7">
    <location>
        <begin position="533"/>
        <end position="554"/>
    </location>
</feature>
<dbReference type="GO" id="GO:0005886">
    <property type="term" value="C:plasma membrane"/>
    <property type="evidence" value="ECO:0007669"/>
    <property type="project" value="TreeGrafter"/>
</dbReference>
<dbReference type="Gene3D" id="2.40.30.10">
    <property type="entry name" value="Translation factors"/>
    <property type="match status" value="1"/>
</dbReference>
<protein>
    <recommendedName>
        <fullName evidence="8">FAD-binding FR-type domain-containing protein</fullName>
    </recommendedName>
</protein>
<accession>A0AAD3CZZ1</accession>
<evidence type="ECO:0000256" key="7">
    <source>
        <dbReference type="SAM" id="Phobius"/>
    </source>
</evidence>
<dbReference type="CDD" id="cd06186">
    <property type="entry name" value="NOX_Duox_like_FAD_NADP"/>
    <property type="match status" value="1"/>
</dbReference>
<evidence type="ECO:0000259" key="8">
    <source>
        <dbReference type="PROSITE" id="PS51384"/>
    </source>
</evidence>
<dbReference type="InterPro" id="IPR013112">
    <property type="entry name" value="FAD-bd_8"/>
</dbReference>
<dbReference type="PANTHER" id="PTHR11972:SF153">
    <property type="entry name" value="SUPEROXIDE-GENERATING NADPH OXIDASE HEAVY CHAIN SUBUNIT A"/>
    <property type="match status" value="1"/>
</dbReference>
<proteinExistence type="predicted"/>
<dbReference type="Pfam" id="PF01794">
    <property type="entry name" value="Ferric_reduct"/>
    <property type="match status" value="1"/>
</dbReference>
<feature type="transmembrane region" description="Helical" evidence="7">
    <location>
        <begin position="471"/>
        <end position="495"/>
    </location>
</feature>
<feature type="transmembrane region" description="Helical" evidence="7">
    <location>
        <begin position="566"/>
        <end position="582"/>
    </location>
</feature>
<feature type="transmembrane region" description="Helical" evidence="7">
    <location>
        <begin position="198"/>
        <end position="218"/>
    </location>
</feature>
<feature type="transmembrane region" description="Helical" evidence="7">
    <location>
        <begin position="131"/>
        <end position="151"/>
    </location>
</feature>
<sequence length="871" mass="97497">MAKEIVQNSNTTFGSTIKALNPGPIFRAVVSLYADRKFLLLVSFHVVATLICYAHFGLLKFQSQSTKVPEAAPFYSWKIGVPTFEFGTMHAILYQLAILPLTMCRLLIANLSGTFVSKIIPFDEMTRCHIGIGYTFAFLLLITIIVFLMFFGTICSSGDQNFCKKFTTEIMITGYVIFVAFMTVAVTSFFRYKIKYRIFYVIHHVVFVAYILVILHTIDIVERKNGGRSQTFKWFSASILLYAADRCTMYLAHRYDSTITSAVTIDSGEKDGRLVILKVKKPSMLTFAAGQYVYLKVPKVDNLWHPFSIASSPDNEVMSFYIKAYGEKSWSGKLFDVLEEELNDTYSSDINLPIEVLGPYGTALGDKRLYTHATFVGTGTGFVPCMSALEDHINACLALNPKRYDKAATKRKKLVRYLSHYHEGFVDDDTSSSPGCNNFLGFGKPQQMNQAQILTAAAEIINKAAITKRKIFLHTLFMFAPASGVIAFGLTLSFNSYNFDLYDGMDTVLMSLTIGFQAVFLLSSVLTREKNLYLMLLDVFFLCLSVVADWFWISKSSFGSFRDADLVYYTLLIVYMVARLWNKTLRDVNYVPGQNALTHKSNIVYEKFNFVWSCRSAELIAVAFPDIAKLWDELVEAWGEEEAVNKVNISIHCTDLNEESCQQLVDSVQDTGLFQKGCIKFGKPFLLGILEKNVMDILSSDLPVSRTLFAFCGSQVIANELKAAKVLSDLVLSMTGHISHTTDLSIQTYGSVPSVSSQKRKKNAYLEIPAPHPFDVQPNKSESLSREVRASNSNSSSRFPSAFNRASLSSKNLFNRTSIAGSKVQSAIQFASFSDSSDTGSIQRNQNGFYSDRSHTEVGGFSENFLEEISC</sequence>
<dbReference type="PROSITE" id="PS51384">
    <property type="entry name" value="FAD_FR"/>
    <property type="match status" value="1"/>
</dbReference>
<feature type="region of interest" description="Disordered" evidence="6">
    <location>
        <begin position="769"/>
        <end position="800"/>
    </location>
</feature>
<keyword evidence="3 7" id="KW-1133">Transmembrane helix</keyword>
<feature type="domain" description="FAD-binding FR-type" evidence="8">
    <location>
        <begin position="252"/>
        <end position="366"/>
    </location>
</feature>
<dbReference type="InterPro" id="IPR013130">
    <property type="entry name" value="Fe3_Rdtase_TM_dom"/>
</dbReference>
<dbReference type="InterPro" id="IPR050369">
    <property type="entry name" value="RBOH/FRE"/>
</dbReference>
<keyword evidence="4" id="KW-0560">Oxidoreductase</keyword>
<name>A0AAD3CZZ1_9STRA</name>
<gene>
    <name evidence="9" type="ORF">CTEN210_11793</name>
</gene>
<feature type="transmembrane region" description="Helical" evidence="7">
    <location>
        <begin position="507"/>
        <end position="526"/>
    </location>
</feature>
<keyword evidence="2 7" id="KW-0812">Transmembrane</keyword>
<organism evidence="9 10">
    <name type="scientific">Chaetoceros tenuissimus</name>
    <dbReference type="NCBI Taxonomy" id="426638"/>
    <lineage>
        <taxon>Eukaryota</taxon>
        <taxon>Sar</taxon>
        <taxon>Stramenopiles</taxon>
        <taxon>Ochrophyta</taxon>
        <taxon>Bacillariophyta</taxon>
        <taxon>Coscinodiscophyceae</taxon>
        <taxon>Chaetocerotophycidae</taxon>
        <taxon>Chaetocerotales</taxon>
        <taxon>Chaetocerotaceae</taxon>
        <taxon>Chaetoceros</taxon>
    </lineage>
</organism>
<evidence type="ECO:0000256" key="4">
    <source>
        <dbReference type="ARBA" id="ARBA00023002"/>
    </source>
</evidence>
<dbReference type="Proteomes" id="UP001054902">
    <property type="component" value="Unassembled WGS sequence"/>
</dbReference>
<dbReference type="AlphaFoldDB" id="A0AAD3CZZ1"/>
<dbReference type="InterPro" id="IPR017938">
    <property type="entry name" value="Riboflavin_synthase-like_b-brl"/>
</dbReference>